<keyword evidence="3 4" id="KW-0443">Lipid metabolism</keyword>
<feature type="short sequence motif" description="GXSXG" evidence="4">
    <location>
        <begin position="51"/>
        <end position="55"/>
    </location>
</feature>
<evidence type="ECO:0000259" key="5">
    <source>
        <dbReference type="PROSITE" id="PS51635"/>
    </source>
</evidence>
<dbReference type="Proteomes" id="UP000598633">
    <property type="component" value="Unassembled WGS sequence"/>
</dbReference>
<feature type="active site" description="Proton acceptor" evidence="4">
    <location>
        <position position="197"/>
    </location>
</feature>
<evidence type="ECO:0000256" key="1">
    <source>
        <dbReference type="ARBA" id="ARBA00022801"/>
    </source>
</evidence>
<organism evidence="6 7">
    <name type="scientific">Candidatus Sulfomarinibacter kjeldsenii</name>
    <dbReference type="NCBI Taxonomy" id="2885994"/>
    <lineage>
        <taxon>Bacteria</taxon>
        <taxon>Pseudomonadati</taxon>
        <taxon>Acidobacteriota</taxon>
        <taxon>Thermoanaerobaculia</taxon>
        <taxon>Thermoanaerobaculales</taxon>
        <taxon>Candidatus Sulfomarinibacteraceae</taxon>
        <taxon>Candidatus Sulfomarinibacter</taxon>
    </lineage>
</organism>
<dbReference type="EMBL" id="JACXWA010000005">
    <property type="protein sequence ID" value="MBD3869767.1"/>
    <property type="molecule type" value="Genomic_DNA"/>
</dbReference>
<evidence type="ECO:0000256" key="4">
    <source>
        <dbReference type="PROSITE-ProRule" id="PRU01161"/>
    </source>
</evidence>
<dbReference type="AlphaFoldDB" id="A0A8J6Y3N0"/>
<dbReference type="Gene3D" id="3.40.1090.10">
    <property type="entry name" value="Cytosolic phospholipase A2 catalytic domain"/>
    <property type="match status" value="2"/>
</dbReference>
<keyword evidence="1 4" id="KW-0378">Hydrolase</keyword>
<proteinExistence type="predicted"/>
<feature type="domain" description="PNPLA" evidence="5">
    <location>
        <begin position="20"/>
        <end position="210"/>
    </location>
</feature>
<feature type="short sequence motif" description="GXGXXG" evidence="4">
    <location>
        <begin position="24"/>
        <end position="29"/>
    </location>
</feature>
<feature type="short sequence motif" description="DGA/G" evidence="4">
    <location>
        <begin position="197"/>
        <end position="199"/>
    </location>
</feature>
<dbReference type="GO" id="GO:0016042">
    <property type="term" value="P:lipid catabolic process"/>
    <property type="evidence" value="ECO:0007669"/>
    <property type="project" value="UniProtKB-UniRule"/>
</dbReference>
<accession>A0A8J6Y3N0</accession>
<dbReference type="PROSITE" id="PS51635">
    <property type="entry name" value="PNPLA"/>
    <property type="match status" value="1"/>
</dbReference>
<feature type="active site" description="Nucleophile" evidence="4">
    <location>
        <position position="53"/>
    </location>
</feature>
<dbReference type="PANTHER" id="PTHR14226">
    <property type="entry name" value="NEUROPATHY TARGET ESTERASE/SWISS CHEESE D.MELANOGASTER"/>
    <property type="match status" value="1"/>
</dbReference>
<dbReference type="PANTHER" id="PTHR14226:SF29">
    <property type="entry name" value="NEUROPATHY TARGET ESTERASE SWS"/>
    <property type="match status" value="1"/>
</dbReference>
<gene>
    <name evidence="6" type="ORF">IFJ97_00210</name>
</gene>
<dbReference type="InterPro" id="IPR016035">
    <property type="entry name" value="Acyl_Trfase/lysoPLipase"/>
</dbReference>
<protein>
    <submittedName>
        <fullName evidence="6">Patatin-like phospholipase family protein</fullName>
    </submittedName>
</protein>
<evidence type="ECO:0000313" key="6">
    <source>
        <dbReference type="EMBL" id="MBD3869767.1"/>
    </source>
</evidence>
<comment type="caution">
    <text evidence="6">The sequence shown here is derived from an EMBL/GenBank/DDBJ whole genome shotgun (WGS) entry which is preliminary data.</text>
</comment>
<reference evidence="6 7" key="1">
    <citation type="submission" date="2020-08" db="EMBL/GenBank/DDBJ databases">
        <title>Acidobacteriota in marine sediments use diverse sulfur dissimilation pathways.</title>
        <authorList>
            <person name="Wasmund K."/>
        </authorList>
    </citation>
    <scope>NUCLEOTIDE SEQUENCE [LARGE SCALE GENOMIC DNA]</scope>
    <source>
        <strain evidence="6">MAG AM3-A</strain>
    </source>
</reference>
<dbReference type="InterPro" id="IPR002641">
    <property type="entry name" value="PNPLA_dom"/>
</dbReference>
<evidence type="ECO:0000256" key="2">
    <source>
        <dbReference type="ARBA" id="ARBA00022963"/>
    </source>
</evidence>
<dbReference type="SUPFAM" id="SSF52151">
    <property type="entry name" value="FabD/lysophospholipase-like"/>
    <property type="match status" value="1"/>
</dbReference>
<sequence length="275" mass="29810">MAKLREKFTRTIWRLRPPVLALGGGGARGFAHLGVLQVLDEVGLSVRGIVGTSMGAVVGGMYLAYGSAARATDLWREALKNELIPSVRPIGRVPDADTKEHPLIQVARRIRNRVVISFAMNKGTVLDDSALVEALEFLIPDLQFSDLPKPLVVVATNLETGAEERLRSGPIRPAMVATSAIPGMVPAVTIDGRPLVDGGVVAEIPAVAAREEGWPVVAVDVSLDVPPIREDDLVLDTMMRTQMITARLLRRRQLLSATQVIRPGVGDARWAEWNR</sequence>
<keyword evidence="2 4" id="KW-0442">Lipid degradation</keyword>
<dbReference type="GO" id="GO:0016787">
    <property type="term" value="F:hydrolase activity"/>
    <property type="evidence" value="ECO:0007669"/>
    <property type="project" value="UniProtKB-UniRule"/>
</dbReference>
<feature type="non-terminal residue" evidence="6">
    <location>
        <position position="275"/>
    </location>
</feature>
<dbReference type="Pfam" id="PF01734">
    <property type="entry name" value="Patatin"/>
    <property type="match status" value="1"/>
</dbReference>
<dbReference type="InterPro" id="IPR050301">
    <property type="entry name" value="NTE"/>
</dbReference>
<name>A0A8J6Y3N0_9BACT</name>
<evidence type="ECO:0000256" key="3">
    <source>
        <dbReference type="ARBA" id="ARBA00023098"/>
    </source>
</evidence>
<evidence type="ECO:0000313" key="7">
    <source>
        <dbReference type="Proteomes" id="UP000598633"/>
    </source>
</evidence>